<dbReference type="AlphaFoldDB" id="A0A4V6NNV6"/>
<keyword evidence="3" id="KW-1185">Reference proteome</keyword>
<proteinExistence type="predicted"/>
<name>A0A4V6NNV6_9PSEU</name>
<feature type="region of interest" description="Disordered" evidence="1">
    <location>
        <begin position="134"/>
        <end position="156"/>
    </location>
</feature>
<dbReference type="Proteomes" id="UP000295680">
    <property type="component" value="Unassembled WGS sequence"/>
</dbReference>
<dbReference type="RefSeq" id="WP_132120911.1">
    <property type="nucleotide sequence ID" value="NZ_SLWS01000006.1"/>
</dbReference>
<protein>
    <submittedName>
        <fullName evidence="2">Uncharacterized protein</fullName>
    </submittedName>
</protein>
<accession>A0A4V6NNV6</accession>
<sequence length="156" mass="17135">MSDEHAFHDPPALDAPAVDTVDVDKVTLPSGGWARLADPRTLRTKHQKAIMRAGNAARNDKGDLEYGWATTETLMKYLVTEWNLPYRADPADDGTARDWVLPSQDMSILDELTPGDYRALLDALEPARKVLFPKAADPSDYEDPDSPTEPASGSGR</sequence>
<evidence type="ECO:0000256" key="1">
    <source>
        <dbReference type="SAM" id="MobiDB-lite"/>
    </source>
</evidence>
<dbReference type="EMBL" id="SLWS01000006">
    <property type="protein sequence ID" value="TCO57120.1"/>
    <property type="molecule type" value="Genomic_DNA"/>
</dbReference>
<reference evidence="2 3" key="1">
    <citation type="submission" date="2019-03" db="EMBL/GenBank/DDBJ databases">
        <title>Genomic Encyclopedia of Type Strains, Phase IV (KMG-IV): sequencing the most valuable type-strain genomes for metagenomic binning, comparative biology and taxonomic classification.</title>
        <authorList>
            <person name="Goeker M."/>
        </authorList>
    </citation>
    <scope>NUCLEOTIDE SEQUENCE [LARGE SCALE GENOMIC DNA]</scope>
    <source>
        <strain evidence="2 3">DSM 45934</strain>
    </source>
</reference>
<gene>
    <name evidence="2" type="ORF">EV192_106597</name>
</gene>
<evidence type="ECO:0000313" key="2">
    <source>
        <dbReference type="EMBL" id="TCO57120.1"/>
    </source>
</evidence>
<organism evidence="2 3">
    <name type="scientific">Actinocrispum wychmicini</name>
    <dbReference type="NCBI Taxonomy" id="1213861"/>
    <lineage>
        <taxon>Bacteria</taxon>
        <taxon>Bacillati</taxon>
        <taxon>Actinomycetota</taxon>
        <taxon>Actinomycetes</taxon>
        <taxon>Pseudonocardiales</taxon>
        <taxon>Pseudonocardiaceae</taxon>
        <taxon>Actinocrispum</taxon>
    </lineage>
</organism>
<dbReference type="OrthoDB" id="4250292at2"/>
<comment type="caution">
    <text evidence="2">The sequence shown here is derived from an EMBL/GenBank/DDBJ whole genome shotgun (WGS) entry which is preliminary data.</text>
</comment>
<evidence type="ECO:0000313" key="3">
    <source>
        <dbReference type="Proteomes" id="UP000295680"/>
    </source>
</evidence>